<comment type="similarity">
    <text evidence="1">Belongs to the methyltransferase superfamily. LaeA methyltransferase family.</text>
</comment>
<feature type="compositionally biased region" description="Acidic residues" evidence="2">
    <location>
        <begin position="38"/>
        <end position="49"/>
    </location>
</feature>
<keyword evidence="4" id="KW-1185">Reference proteome</keyword>
<protein>
    <submittedName>
        <fullName evidence="3">Uncharacterized protein</fullName>
    </submittedName>
</protein>
<evidence type="ECO:0000256" key="2">
    <source>
        <dbReference type="SAM" id="MobiDB-lite"/>
    </source>
</evidence>
<evidence type="ECO:0000313" key="4">
    <source>
        <dbReference type="Proteomes" id="UP001320420"/>
    </source>
</evidence>
<dbReference type="EMBL" id="JAKJXP020000002">
    <property type="protein sequence ID" value="KAK7757418.1"/>
    <property type="molecule type" value="Genomic_DNA"/>
</dbReference>
<feature type="compositionally biased region" description="Basic and acidic residues" evidence="2">
    <location>
        <begin position="1"/>
        <end position="10"/>
    </location>
</feature>
<evidence type="ECO:0000313" key="3">
    <source>
        <dbReference type="EMBL" id="KAK7757418.1"/>
    </source>
</evidence>
<dbReference type="Proteomes" id="UP001320420">
    <property type="component" value="Unassembled WGS sequence"/>
</dbReference>
<comment type="caution">
    <text evidence="3">The sequence shown here is derived from an EMBL/GenBank/DDBJ whole genome shotgun (WGS) entry which is preliminary data.</text>
</comment>
<dbReference type="CDD" id="cd02440">
    <property type="entry name" value="AdoMet_MTases"/>
    <property type="match status" value="1"/>
</dbReference>
<organism evidence="3 4">
    <name type="scientific">Diatrype stigma</name>
    <dbReference type="NCBI Taxonomy" id="117547"/>
    <lineage>
        <taxon>Eukaryota</taxon>
        <taxon>Fungi</taxon>
        <taxon>Dikarya</taxon>
        <taxon>Ascomycota</taxon>
        <taxon>Pezizomycotina</taxon>
        <taxon>Sordariomycetes</taxon>
        <taxon>Xylariomycetidae</taxon>
        <taxon>Xylariales</taxon>
        <taxon>Diatrypaceae</taxon>
        <taxon>Diatrype</taxon>
    </lineage>
</organism>
<dbReference type="Pfam" id="PF13489">
    <property type="entry name" value="Methyltransf_23"/>
    <property type="match status" value="1"/>
</dbReference>
<dbReference type="InterPro" id="IPR029063">
    <property type="entry name" value="SAM-dependent_MTases_sf"/>
</dbReference>
<sequence>MAETPTERATDNAPEPVAESSDTTELRANTQITAGAPGDDDDNEQDDADSAIGDDSVSSTASLSSSIMEYRLLHGRTFHSAKHETEYWGPNDDRQCESMDIKYVTQPIQSPGRDAYEFICSHHFLTLSIDGKLHLAPLKDDIEKVLDVGTGTGLWAIDFADTHPDTEVIGTDISPIQPVWCPPNLTFEIDDVMQDWTFAPNTFDYIHIRYMLGSIQDWPRLFKQAYRALKPGGYVESYESEPHYMSDDDTVKPDSAMATWTKLFAEGGRKLGRPFTILSDDLQRKGIEEAGFVDIEVTNNKAPIGGWAQDPKLQEIGQYAQLALEQDLEGNDRNVPNRTP</sequence>
<evidence type="ECO:0000256" key="1">
    <source>
        <dbReference type="ARBA" id="ARBA00038158"/>
    </source>
</evidence>
<gene>
    <name evidence="3" type="ORF">SLS62_000431</name>
</gene>
<dbReference type="PANTHER" id="PTHR43591:SF10">
    <property type="entry name" value="ABC TRANSMEMBRANE TYPE-1 DOMAIN-CONTAINING PROTEIN-RELATED"/>
    <property type="match status" value="1"/>
</dbReference>
<feature type="region of interest" description="Disordered" evidence="2">
    <location>
        <begin position="1"/>
        <end position="58"/>
    </location>
</feature>
<feature type="compositionally biased region" description="Polar residues" evidence="2">
    <location>
        <begin position="20"/>
        <end position="33"/>
    </location>
</feature>
<dbReference type="AlphaFoldDB" id="A0AAN9VC54"/>
<dbReference type="SUPFAM" id="SSF53335">
    <property type="entry name" value="S-adenosyl-L-methionine-dependent methyltransferases"/>
    <property type="match status" value="1"/>
</dbReference>
<dbReference type="PANTHER" id="PTHR43591">
    <property type="entry name" value="METHYLTRANSFERASE"/>
    <property type="match status" value="1"/>
</dbReference>
<proteinExistence type="inferred from homology"/>
<dbReference type="Gene3D" id="3.40.50.150">
    <property type="entry name" value="Vaccinia Virus protein VP39"/>
    <property type="match status" value="1"/>
</dbReference>
<reference evidence="3 4" key="1">
    <citation type="submission" date="2024-02" db="EMBL/GenBank/DDBJ databases">
        <title>De novo assembly and annotation of 12 fungi associated with fruit tree decline syndrome in Ontario, Canada.</title>
        <authorList>
            <person name="Sulman M."/>
            <person name="Ellouze W."/>
            <person name="Ilyukhin E."/>
        </authorList>
    </citation>
    <scope>NUCLEOTIDE SEQUENCE [LARGE SCALE GENOMIC DNA]</scope>
    <source>
        <strain evidence="3 4">M11/M66-122</strain>
    </source>
</reference>
<dbReference type="GO" id="GO:0008168">
    <property type="term" value="F:methyltransferase activity"/>
    <property type="evidence" value="ECO:0007669"/>
    <property type="project" value="TreeGrafter"/>
</dbReference>
<name>A0AAN9VC54_9PEZI</name>
<accession>A0AAN9VC54</accession>